<gene>
    <name evidence="1" type="ORF">GCM10023313_08050</name>
</gene>
<organism evidence="1 2">
    <name type="scientific">Mucilaginibacter defluvii</name>
    <dbReference type="NCBI Taxonomy" id="1196019"/>
    <lineage>
        <taxon>Bacteria</taxon>
        <taxon>Pseudomonadati</taxon>
        <taxon>Bacteroidota</taxon>
        <taxon>Sphingobacteriia</taxon>
        <taxon>Sphingobacteriales</taxon>
        <taxon>Sphingobacteriaceae</taxon>
        <taxon>Mucilaginibacter</taxon>
    </lineage>
</organism>
<name>A0ABP9FMG8_9SPHI</name>
<evidence type="ECO:0000313" key="2">
    <source>
        <dbReference type="Proteomes" id="UP001501436"/>
    </source>
</evidence>
<dbReference type="EMBL" id="BAABJI010000001">
    <property type="protein sequence ID" value="GAA4907584.1"/>
    <property type="molecule type" value="Genomic_DNA"/>
</dbReference>
<dbReference type="Proteomes" id="UP001501436">
    <property type="component" value="Unassembled WGS sequence"/>
</dbReference>
<proteinExistence type="predicted"/>
<keyword evidence="2" id="KW-1185">Reference proteome</keyword>
<comment type="caution">
    <text evidence="1">The sequence shown here is derived from an EMBL/GenBank/DDBJ whole genome shotgun (WGS) entry which is preliminary data.</text>
</comment>
<sequence>MEHYQGSIVSIQNTFDKVISSNDGGIKHKNFDINVTKDGADLDMTTDPFLSNAGKEKKQQVKQLQEDRGIPDDIMHLFKTIGREDKLVVYDGIYNLNSSQLNKIKDLVQKIVQNQIDFDGFQIFIETIKPIVRDKNFLHLLEKSSYKNSSGEFIQRDYSRITYSLYFYLKDGFKGLFDYRVDTLKEDVDKAMRKASELIYNTFKYQLVKYLGVFNTMYKYFISQIESKAFEDVQGLDRLLTKLEYNAFSDQAKVASDYGVPQRIIDYYDASSDSNKIRIRDSFDAFENHIFNVTKKLFEL</sequence>
<accession>A0ABP9FMG8</accession>
<evidence type="ECO:0008006" key="3">
    <source>
        <dbReference type="Google" id="ProtNLM"/>
    </source>
</evidence>
<evidence type="ECO:0000313" key="1">
    <source>
        <dbReference type="EMBL" id="GAA4907584.1"/>
    </source>
</evidence>
<protein>
    <recommendedName>
        <fullName evidence="3">Abortive infection Abi-like protein</fullName>
    </recommendedName>
</protein>
<reference evidence="2" key="1">
    <citation type="journal article" date="2019" name="Int. J. Syst. Evol. Microbiol.">
        <title>The Global Catalogue of Microorganisms (GCM) 10K type strain sequencing project: providing services to taxonomists for standard genome sequencing and annotation.</title>
        <authorList>
            <consortium name="The Broad Institute Genomics Platform"/>
            <consortium name="The Broad Institute Genome Sequencing Center for Infectious Disease"/>
            <person name="Wu L."/>
            <person name="Ma J."/>
        </authorList>
    </citation>
    <scope>NUCLEOTIDE SEQUENCE [LARGE SCALE GENOMIC DNA]</scope>
    <source>
        <strain evidence="2">JCM 18283</strain>
    </source>
</reference>